<dbReference type="Proteomes" id="UP000053477">
    <property type="component" value="Unassembled WGS sequence"/>
</dbReference>
<keyword evidence="2" id="KW-1185">Reference proteome</keyword>
<proteinExistence type="predicted"/>
<name>A0A0H2SMY9_9AGAM</name>
<protein>
    <submittedName>
        <fullName evidence="1">Uncharacterized protein</fullName>
    </submittedName>
</protein>
<dbReference type="AlphaFoldDB" id="A0A0H2SMY9"/>
<evidence type="ECO:0000313" key="1">
    <source>
        <dbReference type="EMBL" id="KLO18436.1"/>
    </source>
</evidence>
<sequence>MPMSMNNATPSAIHPRYIRFEVAAVDATFVATNADGSLYEQWLLEMVGIDPTFVEDVTEGLIVVYSLLKLTGEVTKAYSVSGIEILSEFTELSSLAQEQLIPNEDLCTRFASATPSANCISDIKSRNLCKDPLQTGSYSWRIPGLMYVVDTVPKKALKEGIEWESHLQCCRDAEVGGDFDELPPLLEDDKLVYLLREAVLGLESSEEDDSP</sequence>
<evidence type="ECO:0000313" key="2">
    <source>
        <dbReference type="Proteomes" id="UP000053477"/>
    </source>
</evidence>
<dbReference type="InParanoid" id="A0A0H2SMY9"/>
<organism evidence="1 2">
    <name type="scientific">Schizopora paradoxa</name>
    <dbReference type="NCBI Taxonomy" id="27342"/>
    <lineage>
        <taxon>Eukaryota</taxon>
        <taxon>Fungi</taxon>
        <taxon>Dikarya</taxon>
        <taxon>Basidiomycota</taxon>
        <taxon>Agaricomycotina</taxon>
        <taxon>Agaricomycetes</taxon>
        <taxon>Hymenochaetales</taxon>
        <taxon>Schizoporaceae</taxon>
        <taxon>Schizopora</taxon>
    </lineage>
</organism>
<reference evidence="1 2" key="1">
    <citation type="submission" date="2015-04" db="EMBL/GenBank/DDBJ databases">
        <title>Complete genome sequence of Schizopora paradoxa KUC8140, a cosmopolitan wood degrader in East Asia.</title>
        <authorList>
            <consortium name="DOE Joint Genome Institute"/>
            <person name="Min B."/>
            <person name="Park H."/>
            <person name="Jang Y."/>
            <person name="Kim J.-J."/>
            <person name="Kim K.H."/>
            <person name="Pangilinan J."/>
            <person name="Lipzen A."/>
            <person name="Riley R."/>
            <person name="Grigoriev I.V."/>
            <person name="Spatafora J.W."/>
            <person name="Choi I.-G."/>
        </authorList>
    </citation>
    <scope>NUCLEOTIDE SEQUENCE [LARGE SCALE GENOMIC DNA]</scope>
    <source>
        <strain evidence="1 2">KUC8140</strain>
    </source>
</reference>
<accession>A0A0H2SMY9</accession>
<gene>
    <name evidence="1" type="ORF">SCHPADRAFT_886149</name>
</gene>
<dbReference type="EMBL" id="KQ085894">
    <property type="protein sequence ID" value="KLO18436.1"/>
    <property type="molecule type" value="Genomic_DNA"/>
</dbReference>